<feature type="compositionally biased region" description="Basic and acidic residues" evidence="1">
    <location>
        <begin position="1256"/>
        <end position="1290"/>
    </location>
</feature>
<accession>A0A077MFH0</accession>
<dbReference type="OrthoDB" id="9757917at2"/>
<dbReference type="Pfam" id="PF18741">
    <property type="entry name" value="MTES_1575"/>
    <property type="match status" value="1"/>
</dbReference>
<evidence type="ECO:0000313" key="4">
    <source>
        <dbReference type="Proteomes" id="UP000035720"/>
    </source>
</evidence>
<name>A0A077MFH0_9MICO</name>
<dbReference type="STRING" id="1193518.BN13_850013"/>
<feature type="compositionally biased region" description="Polar residues" evidence="1">
    <location>
        <begin position="1222"/>
        <end position="1235"/>
    </location>
</feature>
<dbReference type="EMBL" id="CAJC01000200">
    <property type="protein sequence ID" value="CCI54850.1"/>
    <property type="molecule type" value="Genomic_DNA"/>
</dbReference>
<evidence type="ECO:0000259" key="2">
    <source>
        <dbReference type="Pfam" id="PF18741"/>
    </source>
</evidence>
<dbReference type="PANTHER" id="PTHR43788">
    <property type="entry name" value="DNA2/NAM7 HELICASE FAMILY MEMBER"/>
    <property type="match status" value="1"/>
</dbReference>
<comment type="caution">
    <text evidence="3">The sequence shown here is derived from an EMBL/GenBank/DDBJ whole genome shotgun (WGS) entry which is preliminary data.</text>
</comment>
<dbReference type="InterPro" id="IPR050534">
    <property type="entry name" value="Coronavir_polyprotein_1ab"/>
</dbReference>
<dbReference type="GO" id="GO:0043139">
    <property type="term" value="F:5'-3' DNA helicase activity"/>
    <property type="evidence" value="ECO:0007669"/>
    <property type="project" value="TreeGrafter"/>
</dbReference>
<dbReference type="PANTHER" id="PTHR43788:SF8">
    <property type="entry name" value="DNA-BINDING PROTEIN SMUBP-2"/>
    <property type="match status" value="1"/>
</dbReference>
<dbReference type="RefSeq" id="WP_048547529.1">
    <property type="nucleotide sequence ID" value="NZ_HF571038.1"/>
</dbReference>
<sequence>MKQTAARQDPKVPPSPTRQRVDDWRSEVSAIGAPDTLLWSADGVHIDLTNAHPGGLARLLADGDARITQLFREPAAQGRALERAAVLRSKEIELDRERGVPGCYLAFGTARWGADSSGEPAAPVFLRRCRLRPTDAGARDYDVELAGQFQANPALVTYLRAVHAVDLDFDALLRLSHRGHGFDPTDAYAMINAAATGIDGWRISATLRLGAFHVAKVAAVTDFARAEEKFATHPVLGQWLADSPLPPPRDGVVADPINPDEIFVLDADPGQVAVLEAVRSGASLVIDSGPGTGKAQTIVNLAADLARVGARTLIVAPTRGARAAIAGRFAHLGLAHLLHEPVADGARWSAVTAPGHDLVGPPDDPDPGAIREARAAWAESREVLHAHVVRMHGLRRPWGVSLDRIQSRLVELTCADHPPRSRVRLGGAALAALDQDARDRWATALTKVAEAGVWAGNLDDDPWWGADVLDATDAQRARVALAGLSSTGLARMQSTFAEVFDGVAVPSLPTLGHYRDFVVEMDGIRAVLDVFRLGIFETRLEEIIAAANGGPRERRRLTRAIKGLLRPGATPEQGIALLDRAHQVRPLWQQVRASAVMPAQVVDLPRAQAAYDVVAAHVHVLAARLLRPPGSPSLYDVPLRDLTGLVRRLTDAEDRLDVLAKAMPTIVAARSAGLGALVEDLAARQVPPERVRDEVDLVWWASILQAVTAADPGYANTRGRDLRSAAARFRAADTALQHALADDLARTHSSDDPPVWLVSPYAVGLLVPDDLAFDAVVIDEAGSVTAATVAAAIARAPQAVIVGDSRLPGPQPFTAAPGGRVLSEPGTSVLDLARRTLPVRRLGWHYRSHDHRLVAATNALAYGGALRTFPAPRGVEGVVVEAIAVPDASAGEAASDVPASNVPASNVPDSDVRESGAPPRDVLGRDVPEGGTPGGATAEGDALARAAVDRVVAWLTAAPRESVGIVVSGSGIGAEVAKVLRDVGLPILGERLRDDLPEPVTVIEAGRAAGETRDGIVLVLRAGDALEPSSLTAALGGARARLAVLHDLPEHDATRSPLLAEVLNPATGEGPDVVSVHVADLARRLRARGLSVVTSYGAPTPRAGQDPADVARSGVEMAVFDPFAKGGWVVAVELDGPAYARAGGVRMRERIRVAQLHRLGWRVITVATVDLFRDPAREEARIVSALEGLRARKTVPAGTPKSRRAAAGPATVGDAAPLVTITPASTPPAQSSAQGPTPPSYNMPADTAITSRRRRPVEQTRDDTDAGWGERPRDSAHDHWLEENRPPHWE</sequence>
<evidence type="ECO:0000256" key="1">
    <source>
        <dbReference type="SAM" id="MobiDB-lite"/>
    </source>
</evidence>
<feature type="region of interest" description="Disordered" evidence="1">
    <location>
        <begin position="1"/>
        <end position="23"/>
    </location>
</feature>
<organism evidence="3 4">
    <name type="scientific">Nostocoides jenkinsii Ben 74</name>
    <dbReference type="NCBI Taxonomy" id="1193518"/>
    <lineage>
        <taxon>Bacteria</taxon>
        <taxon>Bacillati</taxon>
        <taxon>Actinomycetota</taxon>
        <taxon>Actinomycetes</taxon>
        <taxon>Micrococcales</taxon>
        <taxon>Intrasporangiaceae</taxon>
        <taxon>Nostocoides</taxon>
    </lineage>
</organism>
<feature type="region of interest" description="Disordered" evidence="1">
    <location>
        <begin position="891"/>
        <end position="938"/>
    </location>
</feature>
<dbReference type="Proteomes" id="UP000035720">
    <property type="component" value="Unassembled WGS sequence"/>
</dbReference>
<feature type="domain" description="Restriction endonuclease type II-like" evidence="2">
    <location>
        <begin position="1110"/>
        <end position="1186"/>
    </location>
</feature>
<dbReference type="SUPFAM" id="SSF52540">
    <property type="entry name" value="P-loop containing nucleoside triphosphate hydrolases"/>
    <property type="match status" value="1"/>
</dbReference>
<keyword evidence="4" id="KW-1185">Reference proteome</keyword>
<dbReference type="InterPro" id="IPR027417">
    <property type="entry name" value="P-loop_NTPase"/>
</dbReference>
<evidence type="ECO:0000313" key="3">
    <source>
        <dbReference type="EMBL" id="CCI54850.1"/>
    </source>
</evidence>
<dbReference type="InterPro" id="IPR049468">
    <property type="entry name" value="Restrct_endonuc-II-like_dom"/>
</dbReference>
<feature type="compositionally biased region" description="Low complexity" evidence="1">
    <location>
        <begin position="1205"/>
        <end position="1217"/>
    </location>
</feature>
<reference evidence="3 4" key="1">
    <citation type="journal article" date="2013" name="ISME J.">
        <title>A metabolic model for members of the genus Tetrasphaera involved in enhanced biological phosphorus removal.</title>
        <authorList>
            <person name="Kristiansen R."/>
            <person name="Nguyen H.T.T."/>
            <person name="Saunders A.M."/>
            <person name="Nielsen J.L."/>
            <person name="Wimmer R."/>
            <person name="Le V.Q."/>
            <person name="McIlroy S.J."/>
            <person name="Petrovski S."/>
            <person name="Seviour R.J."/>
            <person name="Calteau A."/>
            <person name="Nielsen K.L."/>
            <person name="Nielsen P.H."/>
        </authorList>
    </citation>
    <scope>NUCLEOTIDE SEQUENCE [LARGE SCALE GENOMIC DNA]</scope>
    <source>
        <strain evidence="3 4">Ben 74</strain>
    </source>
</reference>
<gene>
    <name evidence="3" type="ORF">BN13_850013</name>
</gene>
<dbReference type="Gene3D" id="3.40.50.300">
    <property type="entry name" value="P-loop containing nucleotide triphosphate hydrolases"/>
    <property type="match status" value="2"/>
</dbReference>
<protein>
    <recommendedName>
        <fullName evidence="2">Restriction endonuclease type II-like domain-containing protein</fullName>
    </recommendedName>
</protein>
<feature type="region of interest" description="Disordered" evidence="1">
    <location>
        <begin position="1194"/>
        <end position="1290"/>
    </location>
</feature>
<proteinExistence type="predicted"/>